<comment type="caution">
    <text evidence="3">The sequence shown here is derived from an EMBL/GenBank/DDBJ whole genome shotgun (WGS) entry which is preliminary data.</text>
</comment>
<keyword evidence="2" id="KW-1133">Transmembrane helix</keyword>
<sequence length="113" mass="12893">MSVGLWILLWTVIVLLGLVFHAAVLFKVGLKGKRVLDTASQVADELSTGMKKPSEAQPSSRVSGMAALFVDPAQAREAYRIEREERREARIRRRIDNKRLRSQPQRYGDLYRP</sequence>
<keyword evidence="2" id="KW-0472">Membrane</keyword>
<keyword evidence="2" id="KW-0812">Transmembrane</keyword>
<protein>
    <submittedName>
        <fullName evidence="3">Type II secretory pathway component HofQ</fullName>
    </submittedName>
</protein>
<evidence type="ECO:0000256" key="1">
    <source>
        <dbReference type="SAM" id="MobiDB-lite"/>
    </source>
</evidence>
<proteinExistence type="predicted"/>
<dbReference type="AlphaFoldDB" id="A0A931D6Q2"/>
<dbReference type="Proteomes" id="UP000625033">
    <property type="component" value="Unassembled WGS sequence"/>
</dbReference>
<gene>
    <name evidence="3" type="ORF">IW252_000159</name>
</gene>
<organism evidence="3 4">
    <name type="scientific">Zhihengliuella flava</name>
    <dbReference type="NCBI Taxonomy" id="1285193"/>
    <lineage>
        <taxon>Bacteria</taxon>
        <taxon>Bacillati</taxon>
        <taxon>Actinomycetota</taxon>
        <taxon>Actinomycetes</taxon>
        <taxon>Micrococcales</taxon>
        <taxon>Micrococcaceae</taxon>
        <taxon>Zhihengliuella</taxon>
    </lineage>
</organism>
<name>A0A931D6Q2_9MICC</name>
<feature type="region of interest" description="Disordered" evidence="1">
    <location>
        <begin position="94"/>
        <end position="113"/>
    </location>
</feature>
<evidence type="ECO:0000313" key="3">
    <source>
        <dbReference type="EMBL" id="MBG6083392.1"/>
    </source>
</evidence>
<dbReference type="EMBL" id="JADOTZ010000001">
    <property type="protein sequence ID" value="MBG6083392.1"/>
    <property type="molecule type" value="Genomic_DNA"/>
</dbReference>
<accession>A0A931D6Q2</accession>
<evidence type="ECO:0000313" key="4">
    <source>
        <dbReference type="Proteomes" id="UP000625033"/>
    </source>
</evidence>
<dbReference type="RefSeq" id="WP_196834835.1">
    <property type="nucleotide sequence ID" value="NZ_JADOTZ010000001.1"/>
</dbReference>
<reference evidence="3" key="1">
    <citation type="submission" date="2020-11" db="EMBL/GenBank/DDBJ databases">
        <title>Sequencing the genomes of 1000 actinobacteria strains.</title>
        <authorList>
            <person name="Klenk H.-P."/>
        </authorList>
    </citation>
    <scope>NUCLEOTIDE SEQUENCE</scope>
    <source>
        <strain evidence="3">DSM 26152</strain>
    </source>
</reference>
<feature type="transmembrane region" description="Helical" evidence="2">
    <location>
        <begin position="6"/>
        <end position="26"/>
    </location>
</feature>
<keyword evidence="4" id="KW-1185">Reference proteome</keyword>
<evidence type="ECO:0000256" key="2">
    <source>
        <dbReference type="SAM" id="Phobius"/>
    </source>
</evidence>